<comment type="caution">
    <text evidence="18">The sequence shown here is derived from an EMBL/GenBank/DDBJ whole genome shotgun (WGS) entry which is preliminary data.</text>
</comment>
<keyword evidence="7 16" id="KW-0808">Transferase</keyword>
<evidence type="ECO:0000256" key="16">
    <source>
        <dbReference type="RuleBase" id="RU003750"/>
    </source>
</evidence>
<feature type="transmembrane region" description="Helical" evidence="17">
    <location>
        <begin position="169"/>
        <end position="190"/>
    </location>
</feature>
<keyword evidence="13" id="KW-1208">Phospholipid metabolism</keyword>
<evidence type="ECO:0000256" key="11">
    <source>
        <dbReference type="ARBA" id="ARBA00023136"/>
    </source>
</evidence>
<evidence type="ECO:0000256" key="17">
    <source>
        <dbReference type="SAM" id="Phobius"/>
    </source>
</evidence>
<dbReference type="PANTHER" id="PTHR14269">
    <property type="entry name" value="CDP-DIACYLGLYCEROL--GLYCEROL-3-PHOSPHATE 3-PHOSPHATIDYLTRANSFERASE-RELATED"/>
    <property type="match status" value="1"/>
</dbReference>
<keyword evidence="19" id="KW-1185">Reference proteome</keyword>
<dbReference type="NCBIfam" id="TIGR00560">
    <property type="entry name" value="pgsA"/>
    <property type="match status" value="1"/>
</dbReference>
<evidence type="ECO:0000256" key="6">
    <source>
        <dbReference type="ARBA" id="ARBA00022516"/>
    </source>
</evidence>
<comment type="subcellular location">
    <subcellularLocation>
        <location evidence="1">Membrane</location>
        <topology evidence="1">Multi-pass membrane protein</topology>
    </subcellularLocation>
</comment>
<evidence type="ECO:0000256" key="5">
    <source>
        <dbReference type="ARBA" id="ARBA00014944"/>
    </source>
</evidence>
<proteinExistence type="inferred from homology"/>
<feature type="transmembrane region" description="Helical" evidence="17">
    <location>
        <begin position="15"/>
        <end position="33"/>
    </location>
</feature>
<name>A0ABU5W1L6_9BACT</name>
<evidence type="ECO:0000256" key="10">
    <source>
        <dbReference type="ARBA" id="ARBA00023098"/>
    </source>
</evidence>
<evidence type="ECO:0000313" key="19">
    <source>
        <dbReference type="Proteomes" id="UP001302274"/>
    </source>
</evidence>
<organism evidence="18 19">
    <name type="scientific">Bacteriovorax antarcticus</name>
    <dbReference type="NCBI Taxonomy" id="3088717"/>
    <lineage>
        <taxon>Bacteria</taxon>
        <taxon>Pseudomonadati</taxon>
        <taxon>Bdellovibrionota</taxon>
        <taxon>Bacteriovoracia</taxon>
        <taxon>Bacteriovoracales</taxon>
        <taxon>Bacteriovoracaceae</taxon>
        <taxon>Bacteriovorax</taxon>
    </lineage>
</organism>
<evidence type="ECO:0000313" key="18">
    <source>
        <dbReference type="EMBL" id="MEA9358523.1"/>
    </source>
</evidence>
<evidence type="ECO:0000256" key="9">
    <source>
        <dbReference type="ARBA" id="ARBA00022989"/>
    </source>
</evidence>
<dbReference type="InterPro" id="IPR004570">
    <property type="entry name" value="Phosphatidylglycerol_P_synth"/>
</dbReference>
<evidence type="ECO:0000256" key="12">
    <source>
        <dbReference type="ARBA" id="ARBA00023209"/>
    </source>
</evidence>
<dbReference type="InterPro" id="IPR048254">
    <property type="entry name" value="CDP_ALCOHOL_P_TRANSF_CS"/>
</dbReference>
<dbReference type="InterPro" id="IPR000462">
    <property type="entry name" value="CDP-OH_P_trans"/>
</dbReference>
<comment type="pathway">
    <text evidence="2">Phospholipid metabolism; phosphatidylglycerol biosynthesis; phosphatidylglycerol from CDP-diacylglycerol: step 1/2.</text>
</comment>
<dbReference type="Pfam" id="PF01066">
    <property type="entry name" value="CDP-OH_P_transf"/>
    <property type="match status" value="1"/>
</dbReference>
<dbReference type="EMBL" id="JAYGJQ010000003">
    <property type="protein sequence ID" value="MEA9358523.1"/>
    <property type="molecule type" value="Genomic_DNA"/>
</dbReference>
<keyword evidence="9 17" id="KW-1133">Transmembrane helix</keyword>
<dbReference type="InterPro" id="IPR043130">
    <property type="entry name" value="CDP-OH_PTrfase_TM_dom"/>
</dbReference>
<evidence type="ECO:0000256" key="7">
    <source>
        <dbReference type="ARBA" id="ARBA00022679"/>
    </source>
</evidence>
<keyword evidence="6" id="KW-0444">Lipid biosynthesis</keyword>
<reference evidence="18 19" key="1">
    <citation type="submission" date="2023-11" db="EMBL/GenBank/DDBJ databases">
        <title>A Novel Polar Bacteriovorax (B. antarcticus) Isolated from the Biocrust in Antarctica.</title>
        <authorList>
            <person name="Mun W."/>
            <person name="Choi S.Y."/>
            <person name="Mitchell R.J."/>
        </authorList>
    </citation>
    <scope>NUCLEOTIDE SEQUENCE [LARGE SCALE GENOMIC DNA]</scope>
    <source>
        <strain evidence="18 19">PP10</strain>
    </source>
</reference>
<feature type="transmembrane region" description="Helical" evidence="17">
    <location>
        <begin position="88"/>
        <end position="113"/>
    </location>
</feature>
<protein>
    <recommendedName>
        <fullName evidence="5 15">CDP-diacylglycerol--glycerol-3-phosphate 3-phosphatidyltransferase</fullName>
        <ecNumber evidence="4 15">2.7.8.5</ecNumber>
    </recommendedName>
</protein>
<keyword evidence="8 17" id="KW-0812">Transmembrane</keyword>
<keyword evidence="12" id="KW-0594">Phospholipid biosynthesis</keyword>
<evidence type="ECO:0000256" key="4">
    <source>
        <dbReference type="ARBA" id="ARBA00013170"/>
    </source>
</evidence>
<evidence type="ECO:0000256" key="2">
    <source>
        <dbReference type="ARBA" id="ARBA00005042"/>
    </source>
</evidence>
<evidence type="ECO:0000256" key="13">
    <source>
        <dbReference type="ARBA" id="ARBA00023264"/>
    </source>
</evidence>
<keyword evidence="10" id="KW-0443">Lipid metabolism</keyword>
<dbReference type="PROSITE" id="PS00379">
    <property type="entry name" value="CDP_ALCOHOL_P_TRANSF"/>
    <property type="match status" value="1"/>
</dbReference>
<dbReference type="PANTHER" id="PTHR14269:SF62">
    <property type="entry name" value="CDP-DIACYLGLYCEROL--GLYCEROL-3-PHOSPHATE 3-PHOSPHATIDYLTRANSFERASE 1, CHLOROPLASTIC"/>
    <property type="match status" value="1"/>
</dbReference>
<dbReference type="Proteomes" id="UP001302274">
    <property type="component" value="Unassembled WGS sequence"/>
</dbReference>
<dbReference type="RefSeq" id="WP_323578970.1">
    <property type="nucleotide sequence ID" value="NZ_JAYGJQ010000003.1"/>
</dbReference>
<dbReference type="PIRSF" id="PIRSF000847">
    <property type="entry name" value="Phos_ph_gly_syn"/>
    <property type="match status" value="1"/>
</dbReference>
<gene>
    <name evidence="18" type="primary">pgsA</name>
    <name evidence="18" type="ORF">SHI21_19965</name>
</gene>
<keyword evidence="11 17" id="KW-0472">Membrane</keyword>
<evidence type="ECO:0000256" key="15">
    <source>
        <dbReference type="NCBIfam" id="TIGR00560"/>
    </source>
</evidence>
<sequence>MSNEWEIDNLPNRLTMFRVVLIPIIIFSMYAVQVQYDWALAHTKLLNYVAAWTFVAASITDFLDGFIARKKNIVTVFGSFLDPIADKFLVISALIMLQAMNRVHVLVVLILVLREMYITALRLLAMEKGISVPVGTLGKWKTATQMVGIPFLMANDVFLGVNMTMLGTVLIFLASIFSLYSAGEYSFGLIRKIQKLRREKRRARSTERNVSEPTT</sequence>
<accession>A0ABU5W1L6</accession>
<feature type="transmembrane region" description="Helical" evidence="17">
    <location>
        <begin position="45"/>
        <end position="68"/>
    </location>
</feature>
<dbReference type="InterPro" id="IPR050324">
    <property type="entry name" value="CDP-alcohol_PTase-I"/>
</dbReference>
<comment type="catalytic activity">
    <reaction evidence="14">
        <text>a CDP-1,2-diacyl-sn-glycerol + sn-glycerol 3-phosphate = a 1,2-diacyl-sn-glycero-3-phospho-(1'-sn-glycero-3'-phosphate) + CMP + H(+)</text>
        <dbReference type="Rhea" id="RHEA:12593"/>
        <dbReference type="ChEBI" id="CHEBI:15378"/>
        <dbReference type="ChEBI" id="CHEBI:57597"/>
        <dbReference type="ChEBI" id="CHEBI:58332"/>
        <dbReference type="ChEBI" id="CHEBI:60110"/>
        <dbReference type="ChEBI" id="CHEBI:60377"/>
        <dbReference type="EC" id="2.7.8.5"/>
    </reaction>
</comment>
<dbReference type="Gene3D" id="1.20.120.1760">
    <property type="match status" value="1"/>
</dbReference>
<dbReference type="GO" id="GO:0008444">
    <property type="term" value="F:CDP-diacylglycerol-glycerol-3-phosphate 3-phosphatidyltransferase activity"/>
    <property type="evidence" value="ECO:0007669"/>
    <property type="project" value="UniProtKB-EC"/>
</dbReference>
<evidence type="ECO:0000256" key="3">
    <source>
        <dbReference type="ARBA" id="ARBA00010441"/>
    </source>
</evidence>
<evidence type="ECO:0000256" key="14">
    <source>
        <dbReference type="ARBA" id="ARBA00048586"/>
    </source>
</evidence>
<evidence type="ECO:0000256" key="8">
    <source>
        <dbReference type="ARBA" id="ARBA00022692"/>
    </source>
</evidence>
<comment type="similarity">
    <text evidence="3 16">Belongs to the CDP-alcohol phosphatidyltransferase class-I family.</text>
</comment>
<evidence type="ECO:0000256" key="1">
    <source>
        <dbReference type="ARBA" id="ARBA00004141"/>
    </source>
</evidence>
<dbReference type="EC" id="2.7.8.5" evidence="4 15"/>